<evidence type="ECO:0000313" key="4">
    <source>
        <dbReference type="Proteomes" id="UP000886841"/>
    </source>
</evidence>
<comment type="caution">
    <text evidence="3">The sequence shown here is derived from an EMBL/GenBank/DDBJ whole genome shotgun (WGS) entry which is preliminary data.</text>
</comment>
<dbReference type="Proteomes" id="UP000886841">
    <property type="component" value="Unassembled WGS sequence"/>
</dbReference>
<dbReference type="InterPro" id="IPR000644">
    <property type="entry name" value="CBS_dom"/>
</dbReference>
<reference evidence="3" key="2">
    <citation type="journal article" date="2021" name="PeerJ">
        <title>Extensive microbial diversity within the chicken gut microbiome revealed by metagenomics and culture.</title>
        <authorList>
            <person name="Gilroy R."/>
            <person name="Ravi A."/>
            <person name="Getino M."/>
            <person name="Pursley I."/>
            <person name="Horton D.L."/>
            <person name="Alikhan N.F."/>
            <person name="Baker D."/>
            <person name="Gharbi K."/>
            <person name="Hall N."/>
            <person name="Watson M."/>
            <person name="Adriaenssens E.M."/>
            <person name="Foster-Nyarko E."/>
            <person name="Jarju S."/>
            <person name="Secka A."/>
            <person name="Antonio M."/>
            <person name="Oren A."/>
            <person name="Chaudhuri R.R."/>
            <person name="La Ragione R."/>
            <person name="Hildebrand F."/>
            <person name="Pallen M.J."/>
        </authorList>
    </citation>
    <scope>NUCLEOTIDE SEQUENCE</scope>
    <source>
        <strain evidence="3">ChiSxjej1B13-7041</strain>
    </source>
</reference>
<sequence length="153" mass="17887">MNILFFLKPKSEVACVMEDFTLRQTLEKMDFHKYTAVPLLNHKGEYIGTLTEGDLLRFIKKRYSLNLQEAEEINIMKVPRRWYNKPINVNCNMEDLFLTAMQQNFVPVTDDDGTFIGIICRRDIMEYYYQHVCPSGADQEKRAVIIQEPVGAL</sequence>
<dbReference type="Gene3D" id="3.10.580.10">
    <property type="entry name" value="CBS-domain"/>
    <property type="match status" value="1"/>
</dbReference>
<protein>
    <submittedName>
        <fullName evidence="3">CBS domain-containing protein</fullName>
    </submittedName>
</protein>
<proteinExistence type="predicted"/>
<evidence type="ECO:0000313" key="3">
    <source>
        <dbReference type="EMBL" id="HIR92003.1"/>
    </source>
</evidence>
<gene>
    <name evidence="3" type="ORF">IAB98_01105</name>
</gene>
<dbReference type="CDD" id="cd09834">
    <property type="entry name" value="CBS_pair_bac"/>
    <property type="match status" value="1"/>
</dbReference>
<keyword evidence="1" id="KW-0129">CBS domain</keyword>
<dbReference type="SUPFAM" id="SSF54631">
    <property type="entry name" value="CBS-domain pair"/>
    <property type="match status" value="1"/>
</dbReference>
<dbReference type="Pfam" id="PF00571">
    <property type="entry name" value="CBS"/>
    <property type="match status" value="2"/>
</dbReference>
<name>A0A9D1EHD3_9FIRM</name>
<reference evidence="3" key="1">
    <citation type="submission" date="2020-10" db="EMBL/GenBank/DDBJ databases">
        <authorList>
            <person name="Gilroy R."/>
        </authorList>
    </citation>
    <scope>NUCLEOTIDE SEQUENCE</scope>
    <source>
        <strain evidence="3">ChiSxjej1B13-7041</strain>
    </source>
</reference>
<dbReference type="PROSITE" id="PS51371">
    <property type="entry name" value="CBS"/>
    <property type="match status" value="1"/>
</dbReference>
<dbReference type="AlphaFoldDB" id="A0A9D1EHD3"/>
<organism evidence="3 4">
    <name type="scientific">Candidatus Egerieimonas intestinavium</name>
    <dbReference type="NCBI Taxonomy" id="2840777"/>
    <lineage>
        <taxon>Bacteria</taxon>
        <taxon>Bacillati</taxon>
        <taxon>Bacillota</taxon>
        <taxon>Clostridia</taxon>
        <taxon>Lachnospirales</taxon>
        <taxon>Lachnospiraceae</taxon>
        <taxon>Lachnospiraceae incertae sedis</taxon>
        <taxon>Candidatus Egerieimonas</taxon>
    </lineage>
</organism>
<evidence type="ECO:0000256" key="1">
    <source>
        <dbReference type="PROSITE-ProRule" id="PRU00703"/>
    </source>
</evidence>
<dbReference type="InterPro" id="IPR046342">
    <property type="entry name" value="CBS_dom_sf"/>
</dbReference>
<feature type="domain" description="CBS" evidence="2">
    <location>
        <begin position="7"/>
        <end position="65"/>
    </location>
</feature>
<evidence type="ECO:0000259" key="2">
    <source>
        <dbReference type="PROSITE" id="PS51371"/>
    </source>
</evidence>
<dbReference type="EMBL" id="DVHU01000009">
    <property type="protein sequence ID" value="HIR92003.1"/>
    <property type="molecule type" value="Genomic_DNA"/>
</dbReference>
<accession>A0A9D1EHD3</accession>